<evidence type="ECO:0000313" key="1">
    <source>
        <dbReference type="EMBL" id="PYE41059.1"/>
    </source>
</evidence>
<dbReference type="InterPro" id="IPR010137">
    <property type="entry name" value="Lipid_A_LpxA"/>
</dbReference>
<protein>
    <submittedName>
        <fullName evidence="1">UDP-N-acetylglucosamine acyltransferase</fullName>
    </submittedName>
</protein>
<accession>A0A2V4UPU1</accession>
<dbReference type="Gene3D" id="2.160.10.10">
    <property type="entry name" value="Hexapeptide repeat proteins"/>
    <property type="match status" value="2"/>
</dbReference>
<proteinExistence type="predicted"/>
<reference evidence="1 2" key="1">
    <citation type="submission" date="2018-06" db="EMBL/GenBank/DDBJ databases">
        <title>Genomic Encyclopedia of Type Strains, Phase III (KMG-III): the genomes of soil and plant-associated and newly described type strains.</title>
        <authorList>
            <person name="Whitman W."/>
        </authorList>
    </citation>
    <scope>NUCLEOTIDE SEQUENCE [LARGE SCALE GENOMIC DNA]</scope>
    <source>
        <strain evidence="1 2">CECT 5889</strain>
    </source>
</reference>
<organism evidence="1 2">
    <name type="scientific">Psychrobacter fozii</name>
    <dbReference type="NCBI Taxonomy" id="198480"/>
    <lineage>
        <taxon>Bacteria</taxon>
        <taxon>Pseudomonadati</taxon>
        <taxon>Pseudomonadota</taxon>
        <taxon>Gammaproteobacteria</taxon>
        <taxon>Moraxellales</taxon>
        <taxon>Moraxellaceae</taxon>
        <taxon>Psychrobacter</taxon>
    </lineage>
</organism>
<name>A0A2V4UPU1_9GAMM</name>
<dbReference type="InterPro" id="IPR011004">
    <property type="entry name" value="Trimer_LpxA-like_sf"/>
</dbReference>
<comment type="caution">
    <text evidence="1">The sequence shown here is derived from an EMBL/GenBank/DDBJ whole genome shotgun (WGS) entry which is preliminary data.</text>
</comment>
<keyword evidence="2" id="KW-1185">Reference proteome</keyword>
<dbReference type="GO" id="GO:0008610">
    <property type="term" value="P:lipid biosynthetic process"/>
    <property type="evidence" value="ECO:0007669"/>
    <property type="project" value="InterPro"/>
</dbReference>
<dbReference type="GO" id="GO:0008780">
    <property type="term" value="F:acyl-[acyl-carrier-protein]-UDP-N-acetylglucosamine O-acyltransferase activity"/>
    <property type="evidence" value="ECO:0007669"/>
    <property type="project" value="InterPro"/>
</dbReference>
<evidence type="ECO:0000313" key="2">
    <source>
        <dbReference type="Proteomes" id="UP000247746"/>
    </source>
</evidence>
<dbReference type="AlphaFoldDB" id="A0A2V4UPU1"/>
<dbReference type="Pfam" id="PF00132">
    <property type="entry name" value="Hexapep"/>
    <property type="match status" value="2"/>
</dbReference>
<sequence>MRNTIHPSAVINENVILGDNVYIGPNCTIGFPAEYKEGFGKSVGHTVKIEDNVVLTGNVTIDAGSRRDTVIGEGSFLMKAAYIAHDVEIGKQSIISAHTCLGGHVEVGDFVNIGMGAIVHPRQRIGSHTMIGMGTVITKKAKILPGRIYAGNPSKEIGINKIGLERNGINDLKLRQLINDFENSNEN</sequence>
<keyword evidence="1" id="KW-0012">Acyltransferase</keyword>
<dbReference type="SUPFAM" id="SSF51161">
    <property type="entry name" value="Trimeric LpxA-like enzymes"/>
    <property type="match status" value="1"/>
</dbReference>
<dbReference type="PANTHER" id="PTHR43480">
    <property type="entry name" value="ACYL-[ACYL-CARRIER-PROTEIN]--UDP-N-ACETYLGLUCOSAMINE O-ACYLTRANSFERASE"/>
    <property type="match status" value="1"/>
</dbReference>
<dbReference type="PANTHER" id="PTHR43480:SF1">
    <property type="entry name" value="ACYL-[ACYL-CARRIER-PROTEIN]--UDP-N-ACETYLGLUCOSAMINE O-ACYLTRANSFERASE, MITOCHONDRIAL-RELATED"/>
    <property type="match status" value="1"/>
</dbReference>
<dbReference type="Pfam" id="PF14602">
    <property type="entry name" value="Hexapep_2"/>
    <property type="match status" value="1"/>
</dbReference>
<keyword evidence="1" id="KW-0808">Transferase</keyword>
<dbReference type="OrthoDB" id="9815592at2"/>
<dbReference type="Proteomes" id="UP000247746">
    <property type="component" value="Unassembled WGS sequence"/>
</dbReference>
<gene>
    <name evidence="1" type="ORF">DFP82_101379</name>
</gene>
<dbReference type="InterPro" id="IPR001451">
    <property type="entry name" value="Hexapep"/>
</dbReference>
<dbReference type="EMBL" id="QJSU01000001">
    <property type="protein sequence ID" value="PYE41059.1"/>
    <property type="molecule type" value="Genomic_DNA"/>
</dbReference>
<dbReference type="RefSeq" id="WP_110922025.1">
    <property type="nucleotide sequence ID" value="NZ_QJSU01000001.1"/>
</dbReference>